<evidence type="ECO:0000313" key="1">
    <source>
        <dbReference type="EMBL" id="KAL0164243.1"/>
    </source>
</evidence>
<proteinExistence type="predicted"/>
<keyword evidence="2" id="KW-1185">Reference proteome</keyword>
<sequence>GVELELEQEQLVQVACLELLEQELVSKQKTYSVKISVKNKPEGPKFKPKIKPMSVSENTNISFPRVIDTYTAIEEDTGKAAENV</sequence>
<comment type="caution">
    <text evidence="1">The sequence shown here is derived from an EMBL/GenBank/DDBJ whole genome shotgun (WGS) entry which is preliminary data.</text>
</comment>
<gene>
    <name evidence="1" type="ORF">M9458_039996</name>
</gene>
<dbReference type="EMBL" id="JAMKFB020000020">
    <property type="protein sequence ID" value="KAL0164243.1"/>
    <property type="molecule type" value="Genomic_DNA"/>
</dbReference>
<protein>
    <submittedName>
        <fullName evidence="1">Uncharacterized protein</fullName>
    </submittedName>
</protein>
<dbReference type="Proteomes" id="UP001529510">
    <property type="component" value="Unassembled WGS sequence"/>
</dbReference>
<accession>A0ABD0NQP7</accession>
<organism evidence="1 2">
    <name type="scientific">Cirrhinus mrigala</name>
    <name type="common">Mrigala</name>
    <dbReference type="NCBI Taxonomy" id="683832"/>
    <lineage>
        <taxon>Eukaryota</taxon>
        <taxon>Metazoa</taxon>
        <taxon>Chordata</taxon>
        <taxon>Craniata</taxon>
        <taxon>Vertebrata</taxon>
        <taxon>Euteleostomi</taxon>
        <taxon>Actinopterygii</taxon>
        <taxon>Neopterygii</taxon>
        <taxon>Teleostei</taxon>
        <taxon>Ostariophysi</taxon>
        <taxon>Cypriniformes</taxon>
        <taxon>Cyprinidae</taxon>
        <taxon>Labeoninae</taxon>
        <taxon>Labeonini</taxon>
        <taxon>Cirrhinus</taxon>
    </lineage>
</organism>
<reference evidence="1 2" key="1">
    <citation type="submission" date="2024-05" db="EMBL/GenBank/DDBJ databases">
        <title>Genome sequencing and assembly of Indian major carp, Cirrhinus mrigala (Hamilton, 1822).</title>
        <authorList>
            <person name="Mohindra V."/>
            <person name="Chowdhury L.M."/>
            <person name="Lal K."/>
            <person name="Jena J.K."/>
        </authorList>
    </citation>
    <scope>NUCLEOTIDE SEQUENCE [LARGE SCALE GENOMIC DNA]</scope>
    <source>
        <strain evidence="1">CM1030</strain>
        <tissue evidence="1">Blood</tissue>
    </source>
</reference>
<feature type="non-terminal residue" evidence="1">
    <location>
        <position position="1"/>
    </location>
</feature>
<evidence type="ECO:0000313" key="2">
    <source>
        <dbReference type="Proteomes" id="UP001529510"/>
    </source>
</evidence>
<feature type="non-terminal residue" evidence="1">
    <location>
        <position position="84"/>
    </location>
</feature>
<name>A0ABD0NQP7_CIRMR</name>
<dbReference type="AlphaFoldDB" id="A0ABD0NQP7"/>